<dbReference type="Pfam" id="PF00149">
    <property type="entry name" value="Metallophos"/>
    <property type="match status" value="1"/>
</dbReference>
<feature type="domain" description="Calcineurin-like phosphoesterase" evidence="8">
    <location>
        <begin position="29"/>
        <end position="245"/>
    </location>
</feature>
<comment type="subunit">
    <text evidence="2 7">Heterodimer of SbcC and SbcD.</text>
</comment>
<evidence type="ECO:0000313" key="10">
    <source>
        <dbReference type="EMBL" id="CUP53976.1"/>
    </source>
</evidence>
<dbReference type="GO" id="GO:0004519">
    <property type="term" value="F:endonuclease activity"/>
    <property type="evidence" value="ECO:0007669"/>
    <property type="project" value="UniProtKB-KW"/>
</dbReference>
<keyword evidence="7" id="KW-0255">Endonuclease</keyword>
<keyword evidence="7" id="KW-0235">DNA replication</keyword>
<feature type="domain" description="Nuclease SbcCD subunit D C-terminal" evidence="9">
    <location>
        <begin position="294"/>
        <end position="382"/>
    </location>
</feature>
<keyword evidence="5 7" id="KW-0378">Hydrolase</keyword>
<organism evidence="10 11">
    <name type="scientific">Enterocloster clostridioformis</name>
    <dbReference type="NCBI Taxonomy" id="1531"/>
    <lineage>
        <taxon>Bacteria</taxon>
        <taxon>Bacillati</taxon>
        <taxon>Bacillota</taxon>
        <taxon>Clostridia</taxon>
        <taxon>Lachnospirales</taxon>
        <taxon>Lachnospiraceae</taxon>
        <taxon>Enterocloster</taxon>
    </lineage>
</organism>
<dbReference type="PANTHER" id="PTHR30337">
    <property type="entry name" value="COMPONENT OF ATP-DEPENDENT DSDNA EXONUCLEASE"/>
    <property type="match status" value="1"/>
</dbReference>
<evidence type="ECO:0000256" key="1">
    <source>
        <dbReference type="ARBA" id="ARBA00010555"/>
    </source>
</evidence>
<keyword evidence="4 7" id="KW-0540">Nuclease</keyword>
<name>A0A174P2F7_9FIRM</name>
<evidence type="ECO:0000259" key="9">
    <source>
        <dbReference type="Pfam" id="PF12320"/>
    </source>
</evidence>
<evidence type="ECO:0000256" key="2">
    <source>
        <dbReference type="ARBA" id="ARBA00011322"/>
    </source>
</evidence>
<dbReference type="PANTHER" id="PTHR30337:SF0">
    <property type="entry name" value="NUCLEASE SBCCD SUBUNIT D"/>
    <property type="match status" value="1"/>
</dbReference>
<sequence length="408" mass="45999">MEKDGTYGLVNGARLVVLWLKMHMKGRNMKFIHLSDLHIGKRVNGFSVLEDQKYILDQILMIAGEEMPDGVLIAGDVYDKPVPPAEAVQVFDAFLTGLADRNLPVFVISGNHDSPERLAFGGQLMKDRSVYMAPVYDGHVEPVHMEDRYGSLWVYMLPFIKPAVVRRCWPEEGIETFDDAVRCALGHMTGHKKGTDDRNILIAHQFVTGASCCDSEELSIGGLDQVSADLFDYFDYVAMGHIHGPQKVGRDTLRYSGTPLKYSFSEVNHRKSVTVVELLEKGNVTVNTRPLKPLHDMRELKGSYEELTSRDFYQGTAVDDYLHITLTDEEDILDAIGKLRSIYPNVMKLDYDNKRTREGNVVEAAAKADKPPIVLLEELYRLQNNQPMTGQQADFAGKLMEEIWEGSR</sequence>
<dbReference type="Proteomes" id="UP000095512">
    <property type="component" value="Unassembled WGS sequence"/>
</dbReference>
<dbReference type="InterPro" id="IPR029052">
    <property type="entry name" value="Metallo-depent_PP-like"/>
</dbReference>
<protein>
    <recommendedName>
        <fullName evidence="3 7">Nuclease SbcCD subunit D</fullName>
    </recommendedName>
</protein>
<evidence type="ECO:0000256" key="6">
    <source>
        <dbReference type="ARBA" id="ARBA00022839"/>
    </source>
</evidence>
<dbReference type="GO" id="GO:0006310">
    <property type="term" value="P:DNA recombination"/>
    <property type="evidence" value="ECO:0007669"/>
    <property type="project" value="UniProtKB-KW"/>
</dbReference>
<comment type="similarity">
    <text evidence="1 7">Belongs to the SbcD family.</text>
</comment>
<evidence type="ECO:0000313" key="11">
    <source>
        <dbReference type="Proteomes" id="UP000095512"/>
    </source>
</evidence>
<dbReference type="EMBL" id="CZAB01000038">
    <property type="protein sequence ID" value="CUP53976.1"/>
    <property type="molecule type" value="Genomic_DNA"/>
</dbReference>
<dbReference type="InterPro" id="IPR026843">
    <property type="entry name" value="SbcD_C"/>
</dbReference>
<evidence type="ECO:0000256" key="7">
    <source>
        <dbReference type="RuleBase" id="RU363069"/>
    </source>
</evidence>
<dbReference type="Gene3D" id="3.60.21.10">
    <property type="match status" value="1"/>
</dbReference>
<evidence type="ECO:0000259" key="8">
    <source>
        <dbReference type="Pfam" id="PF00149"/>
    </source>
</evidence>
<evidence type="ECO:0000256" key="4">
    <source>
        <dbReference type="ARBA" id="ARBA00022722"/>
    </source>
</evidence>
<evidence type="ECO:0000256" key="5">
    <source>
        <dbReference type="ARBA" id="ARBA00022801"/>
    </source>
</evidence>
<dbReference type="InterPro" id="IPR041796">
    <property type="entry name" value="Mre11_N"/>
</dbReference>
<dbReference type="SUPFAM" id="SSF56300">
    <property type="entry name" value="Metallo-dependent phosphatases"/>
    <property type="match status" value="1"/>
</dbReference>
<gene>
    <name evidence="10" type="primary">sbcD_2</name>
    <name evidence="7" type="synonym">sbcD</name>
    <name evidence="10" type="ORF">ERS852480_03535</name>
</gene>
<dbReference type="AlphaFoldDB" id="A0A174P2F7"/>
<dbReference type="InterPro" id="IPR004843">
    <property type="entry name" value="Calcineurin-like_PHP"/>
</dbReference>
<dbReference type="InterPro" id="IPR004593">
    <property type="entry name" value="SbcD"/>
</dbReference>
<dbReference type="GO" id="GO:0008408">
    <property type="term" value="F:3'-5' exonuclease activity"/>
    <property type="evidence" value="ECO:0007669"/>
    <property type="project" value="InterPro"/>
</dbReference>
<dbReference type="Pfam" id="PF12320">
    <property type="entry name" value="SbcD_C"/>
    <property type="match status" value="1"/>
</dbReference>
<keyword evidence="7" id="KW-0233">DNA recombination</keyword>
<dbReference type="GO" id="GO:0006260">
    <property type="term" value="P:DNA replication"/>
    <property type="evidence" value="ECO:0007669"/>
    <property type="project" value="UniProtKB-KW"/>
</dbReference>
<proteinExistence type="inferred from homology"/>
<comment type="function">
    <text evidence="7">SbcCD cleaves DNA hairpin structures. These structures can inhibit DNA replication and are intermediates in certain DNA recombination reactions. The complex acts as a 3'-&gt;5' double strand exonuclease that can open hairpins. It also has a 5' single-strand endonuclease activity.</text>
</comment>
<dbReference type="NCBIfam" id="TIGR00619">
    <property type="entry name" value="sbcd"/>
    <property type="match status" value="1"/>
</dbReference>
<keyword evidence="6 7" id="KW-0269">Exonuclease</keyword>
<dbReference type="CDD" id="cd00840">
    <property type="entry name" value="MPP_Mre11_N"/>
    <property type="match status" value="1"/>
</dbReference>
<accession>A0A174P2F7</accession>
<dbReference type="InterPro" id="IPR050535">
    <property type="entry name" value="DNA_Repair-Maintenance_Comp"/>
</dbReference>
<reference evidence="10 11" key="1">
    <citation type="submission" date="2015-09" db="EMBL/GenBank/DDBJ databases">
        <authorList>
            <consortium name="Pathogen Informatics"/>
        </authorList>
    </citation>
    <scope>NUCLEOTIDE SEQUENCE [LARGE SCALE GENOMIC DNA]</scope>
    <source>
        <strain evidence="10 11">2789STDY5834865</strain>
    </source>
</reference>
<evidence type="ECO:0000256" key="3">
    <source>
        <dbReference type="ARBA" id="ARBA00013365"/>
    </source>
</evidence>